<feature type="domain" description="Glycosyltransferase 2-like" evidence="1">
    <location>
        <begin position="5"/>
        <end position="159"/>
    </location>
</feature>
<dbReference type="PANTHER" id="PTHR48090:SF7">
    <property type="entry name" value="RFBJ PROTEIN"/>
    <property type="match status" value="1"/>
</dbReference>
<dbReference type="SUPFAM" id="SSF53448">
    <property type="entry name" value="Nucleotide-diphospho-sugar transferases"/>
    <property type="match status" value="1"/>
</dbReference>
<dbReference type="STRING" id="1797533.A2731_03760"/>
<protein>
    <recommendedName>
        <fullName evidence="1">Glycosyltransferase 2-like domain-containing protein</fullName>
    </recommendedName>
</protein>
<evidence type="ECO:0000313" key="2">
    <source>
        <dbReference type="EMBL" id="OGY43519.1"/>
    </source>
</evidence>
<accession>A0A1G1XTV1</accession>
<gene>
    <name evidence="2" type="ORF">A2731_03760</name>
</gene>
<evidence type="ECO:0000259" key="1">
    <source>
        <dbReference type="Pfam" id="PF00535"/>
    </source>
</evidence>
<organism evidence="2 3">
    <name type="scientific">Candidatus Buchananbacteria bacterium RIFCSPHIGHO2_01_FULL_39_8</name>
    <dbReference type="NCBI Taxonomy" id="1797533"/>
    <lineage>
        <taxon>Bacteria</taxon>
        <taxon>Candidatus Buchananiibacteriota</taxon>
    </lineage>
</organism>
<dbReference type="PANTHER" id="PTHR48090">
    <property type="entry name" value="UNDECAPRENYL-PHOSPHATE 4-DEOXY-4-FORMAMIDO-L-ARABINOSE TRANSFERASE-RELATED"/>
    <property type="match status" value="1"/>
</dbReference>
<dbReference type="Proteomes" id="UP000176241">
    <property type="component" value="Unassembled WGS sequence"/>
</dbReference>
<dbReference type="InterPro" id="IPR029044">
    <property type="entry name" value="Nucleotide-diphossugar_trans"/>
</dbReference>
<name>A0A1G1XTV1_9BACT</name>
<dbReference type="Gene3D" id="3.90.550.10">
    <property type="entry name" value="Spore Coat Polysaccharide Biosynthesis Protein SpsA, Chain A"/>
    <property type="match status" value="1"/>
</dbReference>
<dbReference type="EMBL" id="MHIC01000045">
    <property type="protein sequence ID" value="OGY43519.1"/>
    <property type="molecule type" value="Genomic_DNA"/>
</dbReference>
<evidence type="ECO:0000313" key="3">
    <source>
        <dbReference type="Proteomes" id="UP000176241"/>
    </source>
</evidence>
<dbReference type="Pfam" id="PF00535">
    <property type="entry name" value="Glycos_transf_2"/>
    <property type="match status" value="1"/>
</dbReference>
<reference evidence="2 3" key="1">
    <citation type="journal article" date="2016" name="Nat. Commun.">
        <title>Thousands of microbial genomes shed light on interconnected biogeochemical processes in an aquifer system.</title>
        <authorList>
            <person name="Anantharaman K."/>
            <person name="Brown C.T."/>
            <person name="Hug L.A."/>
            <person name="Sharon I."/>
            <person name="Castelle C.J."/>
            <person name="Probst A.J."/>
            <person name="Thomas B.C."/>
            <person name="Singh A."/>
            <person name="Wilkins M.J."/>
            <person name="Karaoz U."/>
            <person name="Brodie E.L."/>
            <person name="Williams K.H."/>
            <person name="Hubbard S.S."/>
            <person name="Banfield J.F."/>
        </authorList>
    </citation>
    <scope>NUCLEOTIDE SEQUENCE [LARGE SCALE GENOMIC DNA]</scope>
</reference>
<dbReference type="InterPro" id="IPR001173">
    <property type="entry name" value="Glyco_trans_2-like"/>
</dbReference>
<dbReference type="AlphaFoldDB" id="A0A1G1XTV1"/>
<sequence length="223" mass="24741">MKITAVIPAYNESQTIRQVVEAVSQKVNSVVVVDDGSSDQTAGLAKEAGATILKHFLNRGQGAALQTGIIFALEQGADIIVTFDADGQHRPEDIDHIVQPLLLAETDVVLGSRFLSPKSQIPNPKKLVLKFATLLTKFYTGLPVTDTHNGFRAFSRQAAQLIKIKQDGMAHASEIIEQIKKHQLRFKEVSVTLKYTDYSQQKGQRISNSFRIIWDLIFGRISR</sequence>
<dbReference type="CDD" id="cd04179">
    <property type="entry name" value="DPM_DPG-synthase_like"/>
    <property type="match status" value="1"/>
</dbReference>
<dbReference type="InterPro" id="IPR050256">
    <property type="entry name" value="Glycosyltransferase_2"/>
</dbReference>
<comment type="caution">
    <text evidence="2">The sequence shown here is derived from an EMBL/GenBank/DDBJ whole genome shotgun (WGS) entry which is preliminary data.</text>
</comment>
<proteinExistence type="predicted"/>